<sequence length="224" mass="24640">MDSYLKGLKRRNITDVRVMDGTDAVLSEALYFCQIFNFNKDGSYTICGGAAIAERFIVSSSHCFNKEDSLQKIKIRIGTTKLGKGGHIGIKKIITHNSEDLALLLTEDDIESGTRIGLSSRAERPGEIGTFFGFGINGFLNSVQLPTTLQKTTIVVKGAIGHWPHLFATSGNLGDSGGAVIWKEHLRNVIGGIYDGHDEKNNTSLFLRVKDFKTWINYQMAIAL</sequence>
<comment type="caution">
    <text evidence="1">The sequence shown here is derived from an EMBL/GenBank/DDBJ whole genome shotgun (WGS) entry which is preliminary data.</text>
</comment>
<accession>A0ACB1A2F4</accession>
<evidence type="ECO:0000313" key="1">
    <source>
        <dbReference type="EMBL" id="CAK5085413.1"/>
    </source>
</evidence>
<gene>
    <name evidence="1" type="ORF">MENTE1834_LOCUS32860</name>
</gene>
<protein>
    <submittedName>
        <fullName evidence="1">Uncharacterized protein</fullName>
    </submittedName>
</protein>
<organism evidence="1 2">
    <name type="scientific">Meloidogyne enterolobii</name>
    <name type="common">Root-knot nematode worm</name>
    <name type="synonym">Meloidogyne mayaguensis</name>
    <dbReference type="NCBI Taxonomy" id="390850"/>
    <lineage>
        <taxon>Eukaryota</taxon>
        <taxon>Metazoa</taxon>
        <taxon>Ecdysozoa</taxon>
        <taxon>Nematoda</taxon>
        <taxon>Chromadorea</taxon>
        <taxon>Rhabditida</taxon>
        <taxon>Tylenchina</taxon>
        <taxon>Tylenchomorpha</taxon>
        <taxon>Tylenchoidea</taxon>
        <taxon>Meloidogynidae</taxon>
        <taxon>Meloidogyninae</taxon>
        <taxon>Meloidogyne</taxon>
    </lineage>
</organism>
<dbReference type="EMBL" id="CAVMJV010000057">
    <property type="protein sequence ID" value="CAK5085413.1"/>
    <property type="molecule type" value="Genomic_DNA"/>
</dbReference>
<proteinExistence type="predicted"/>
<keyword evidence="2" id="KW-1185">Reference proteome</keyword>
<dbReference type="Proteomes" id="UP001497535">
    <property type="component" value="Unassembled WGS sequence"/>
</dbReference>
<name>A0ACB1A2F4_MELEN</name>
<evidence type="ECO:0000313" key="2">
    <source>
        <dbReference type="Proteomes" id="UP001497535"/>
    </source>
</evidence>
<reference evidence="1" key="1">
    <citation type="submission" date="2023-11" db="EMBL/GenBank/DDBJ databases">
        <authorList>
            <person name="Poullet M."/>
        </authorList>
    </citation>
    <scope>NUCLEOTIDE SEQUENCE</scope>
    <source>
        <strain evidence="1">E1834</strain>
    </source>
</reference>